<keyword evidence="6" id="KW-0460">Magnesium</keyword>
<dbReference type="InterPro" id="IPR042096">
    <property type="entry name" value="Dihydro-acid_dehy_C"/>
</dbReference>
<dbReference type="InterPro" id="IPR056740">
    <property type="entry name" value="ILV_EDD_C"/>
</dbReference>
<evidence type="ECO:0000256" key="12">
    <source>
        <dbReference type="ARBA" id="ARBA00029436"/>
    </source>
</evidence>
<comment type="similarity">
    <text evidence="2">Belongs to the IlvD/Edd family.</text>
</comment>
<evidence type="ECO:0000256" key="8">
    <source>
        <dbReference type="ARBA" id="ARBA00023014"/>
    </source>
</evidence>
<dbReference type="GeneID" id="63841788"/>
<protein>
    <recommendedName>
        <fullName evidence="14">dihydroxy-acid dehydratase</fullName>
        <ecNumber evidence="14">4.2.1.9</ecNumber>
    </recommendedName>
</protein>
<dbReference type="PANTHER" id="PTHR21000:SF5">
    <property type="entry name" value="DIHYDROXY-ACID DEHYDRATASE, MITOCHONDRIAL"/>
    <property type="match status" value="1"/>
</dbReference>
<evidence type="ECO:0000256" key="14">
    <source>
        <dbReference type="ARBA" id="ARBA00029490"/>
    </source>
</evidence>
<dbReference type="Gene3D" id="3.50.30.80">
    <property type="entry name" value="IlvD/EDD C-terminal domain-like"/>
    <property type="match status" value="1"/>
</dbReference>
<keyword evidence="10" id="KW-0100">Branched-chain amino acid biosynthesis</keyword>
<keyword evidence="5" id="KW-0479">Metal-binding</keyword>
<evidence type="ECO:0000256" key="4">
    <source>
        <dbReference type="ARBA" id="ARBA00022714"/>
    </source>
</evidence>
<evidence type="ECO:0000256" key="9">
    <source>
        <dbReference type="ARBA" id="ARBA00023239"/>
    </source>
</evidence>
<dbReference type="GO" id="GO:0008652">
    <property type="term" value="P:amino acid biosynthetic process"/>
    <property type="evidence" value="ECO:0007669"/>
    <property type="project" value="UniProtKB-KW"/>
</dbReference>
<dbReference type="OrthoDB" id="3851628at2759"/>
<dbReference type="EMBL" id="MU032344">
    <property type="protein sequence ID" value="KAF3771188.1"/>
    <property type="molecule type" value="Genomic_DNA"/>
</dbReference>
<dbReference type="HAMAP" id="MF_00012">
    <property type="entry name" value="IlvD"/>
    <property type="match status" value="1"/>
</dbReference>
<dbReference type="SUPFAM" id="SSF143975">
    <property type="entry name" value="IlvD/EDD N-terminal domain-like"/>
    <property type="match status" value="1"/>
</dbReference>
<comment type="cofactor">
    <cofactor evidence="1">
        <name>Mg(2+)</name>
        <dbReference type="ChEBI" id="CHEBI:18420"/>
    </cofactor>
</comment>
<keyword evidence="3" id="KW-0028">Amino-acid biosynthesis</keyword>
<evidence type="ECO:0000256" key="7">
    <source>
        <dbReference type="ARBA" id="ARBA00023004"/>
    </source>
</evidence>
<evidence type="ECO:0000256" key="13">
    <source>
        <dbReference type="ARBA" id="ARBA00029437"/>
    </source>
</evidence>
<dbReference type="InterPro" id="IPR020558">
    <property type="entry name" value="DiOHA_6PGluconate_deHydtase_CS"/>
</dbReference>
<dbReference type="InterPro" id="IPR037237">
    <property type="entry name" value="IlvD/EDD_N"/>
</dbReference>
<evidence type="ECO:0000256" key="15">
    <source>
        <dbReference type="ARBA" id="ARBA00034078"/>
    </source>
</evidence>
<name>A0A9P4YDV2_CRYP1</name>
<accession>A0A9P4YDV2</accession>
<dbReference type="PROSITE" id="PS00887">
    <property type="entry name" value="ILVD_EDD_2"/>
    <property type="match status" value="1"/>
</dbReference>
<dbReference type="AlphaFoldDB" id="A0A9P4YDV2"/>
<dbReference type="Pfam" id="PF00920">
    <property type="entry name" value="ILVD_EDD_N"/>
    <property type="match status" value="1"/>
</dbReference>
<evidence type="ECO:0000256" key="11">
    <source>
        <dbReference type="ARBA" id="ARBA00029304"/>
    </source>
</evidence>
<evidence type="ECO:0000256" key="10">
    <source>
        <dbReference type="ARBA" id="ARBA00023304"/>
    </source>
</evidence>
<comment type="caution">
    <text evidence="19">The sequence shown here is derived from an EMBL/GenBank/DDBJ whole genome shotgun (WGS) entry which is preliminary data.</text>
</comment>
<keyword evidence="20" id="KW-1185">Reference proteome</keyword>
<evidence type="ECO:0000259" key="18">
    <source>
        <dbReference type="Pfam" id="PF24877"/>
    </source>
</evidence>
<evidence type="ECO:0000256" key="6">
    <source>
        <dbReference type="ARBA" id="ARBA00022842"/>
    </source>
</evidence>
<dbReference type="GO" id="GO:0046872">
    <property type="term" value="F:metal ion binding"/>
    <property type="evidence" value="ECO:0007669"/>
    <property type="project" value="UniProtKB-KW"/>
</dbReference>
<evidence type="ECO:0000259" key="17">
    <source>
        <dbReference type="Pfam" id="PF00920"/>
    </source>
</evidence>
<dbReference type="NCBIfam" id="NF002068">
    <property type="entry name" value="PRK00911.1"/>
    <property type="match status" value="1"/>
</dbReference>
<dbReference type="InterPro" id="IPR004404">
    <property type="entry name" value="DihydroxyA_deHydtase"/>
</dbReference>
<evidence type="ECO:0000313" key="20">
    <source>
        <dbReference type="Proteomes" id="UP000803844"/>
    </source>
</evidence>
<dbReference type="PROSITE" id="PS00886">
    <property type="entry name" value="ILVD_EDD_1"/>
    <property type="match status" value="1"/>
</dbReference>
<evidence type="ECO:0000256" key="16">
    <source>
        <dbReference type="ARBA" id="ARBA00052865"/>
    </source>
</evidence>
<comment type="pathway">
    <text evidence="13">Amino-acid biosynthesis; L-isoleucine biosynthesis; L-isoleucine from 2-oxobutanoate: step 3/4.</text>
</comment>
<dbReference type="GO" id="GO:0009082">
    <property type="term" value="P:branched-chain amino acid biosynthetic process"/>
    <property type="evidence" value="ECO:0007669"/>
    <property type="project" value="UniProtKB-KW"/>
</dbReference>
<comment type="cofactor">
    <cofactor evidence="15">
        <name>[2Fe-2S] cluster</name>
        <dbReference type="ChEBI" id="CHEBI:190135"/>
    </cofactor>
</comment>
<dbReference type="RefSeq" id="XP_040782149.1">
    <property type="nucleotide sequence ID" value="XM_040924659.1"/>
</dbReference>
<dbReference type="GO" id="GO:0005739">
    <property type="term" value="C:mitochondrion"/>
    <property type="evidence" value="ECO:0007669"/>
    <property type="project" value="TreeGrafter"/>
</dbReference>
<organism evidence="19 20">
    <name type="scientific">Cryphonectria parasitica (strain ATCC 38755 / EP155)</name>
    <dbReference type="NCBI Taxonomy" id="660469"/>
    <lineage>
        <taxon>Eukaryota</taxon>
        <taxon>Fungi</taxon>
        <taxon>Dikarya</taxon>
        <taxon>Ascomycota</taxon>
        <taxon>Pezizomycotina</taxon>
        <taxon>Sordariomycetes</taxon>
        <taxon>Sordariomycetidae</taxon>
        <taxon>Diaporthales</taxon>
        <taxon>Cryphonectriaceae</taxon>
        <taxon>Cryphonectria-Endothia species complex</taxon>
        <taxon>Cryphonectria</taxon>
    </lineage>
</organism>
<keyword evidence="4" id="KW-0001">2Fe-2S</keyword>
<dbReference type="Pfam" id="PF24877">
    <property type="entry name" value="ILV_EDD_C"/>
    <property type="match status" value="1"/>
</dbReference>
<feature type="domain" description="Dihydroxy-acid/6-phosphogluconate dehydratase N-terminal" evidence="17">
    <location>
        <begin position="67"/>
        <end position="386"/>
    </location>
</feature>
<sequence>MAMPSILRARAPRALAAGRRLLSITATRHAADDKLNKVSASITQPKSQGASQAMLYATGLTEEDMNKAQVGISSVWYEGNPCNMHLMDLSALVKESVAKANLVPYRFNTVGVSDGISMGTTGMRYSLQSREIIADSIETVMQGQWYDGNVSLPGCDKNMPGVLMAMGRVNRPSIMVYGGSIKPGCSKFGDKALDIVSAFQAYGQYITGQITEEERFDIIRNACPGAGACGGMYTANTMGSSAEILGMTLPGSSSFPAVSPEKRAECEAVGAAMRNLLKEDIRPSDIMTRQAFENAMVLISILGGSTNAVLHLIPIAEAVGVKLTIDDFQAVSDRTPLLADLKPSGKYVFEDLFNVGGIPALLKFLLKEGLIDGSGMTVTGKTMKENLEDFKEFPSDQPIIRPLSNPIKPTGHIQILRGSLAPGGSVAKITGKEGLVFEGKAKVYDAEDLFISALERGEIKKGEKTVVIIRYEGPKGGPGMPEMLKPSSAIMGAGLGQDVALLTDGRFSGGSHGFIIGHVVPEAMEGGPIALVQDGDPILIDAEKRVIDLQIPDEELQARKSKWVRPQPRVLRGTLAKYATLVSDASKGCVTDDKLLTMS</sequence>
<comment type="catalytic activity">
    <reaction evidence="16">
        <text>(2R,3R)-2,3-dihydroxy-3-methylpentanoate = (S)-3-methyl-2-oxopentanoate + H2O</text>
        <dbReference type="Rhea" id="RHEA:27694"/>
        <dbReference type="ChEBI" id="CHEBI:15377"/>
        <dbReference type="ChEBI" id="CHEBI:35146"/>
        <dbReference type="ChEBI" id="CHEBI:49258"/>
        <dbReference type="EC" id="4.2.1.9"/>
    </reaction>
    <physiologicalReaction direction="left-to-right" evidence="16">
        <dbReference type="Rhea" id="RHEA:27695"/>
    </physiologicalReaction>
</comment>
<dbReference type="GO" id="GO:0051537">
    <property type="term" value="F:2 iron, 2 sulfur cluster binding"/>
    <property type="evidence" value="ECO:0007669"/>
    <property type="project" value="UniProtKB-KW"/>
</dbReference>
<dbReference type="Proteomes" id="UP000803844">
    <property type="component" value="Unassembled WGS sequence"/>
</dbReference>
<keyword evidence="7" id="KW-0408">Iron</keyword>
<dbReference type="FunFam" id="3.50.30.80:FF:000001">
    <property type="entry name" value="Dihydroxy-acid dehydratase"/>
    <property type="match status" value="1"/>
</dbReference>
<comment type="catalytic activity">
    <reaction evidence="11">
        <text>(2R)-2,3-dihydroxy-3-methylbutanoate = 3-methyl-2-oxobutanoate + H2O</text>
        <dbReference type="Rhea" id="RHEA:24809"/>
        <dbReference type="ChEBI" id="CHEBI:11851"/>
        <dbReference type="ChEBI" id="CHEBI:15377"/>
        <dbReference type="ChEBI" id="CHEBI:49072"/>
        <dbReference type="EC" id="4.2.1.9"/>
    </reaction>
    <physiologicalReaction direction="left-to-right" evidence="11">
        <dbReference type="Rhea" id="RHEA:24810"/>
    </physiologicalReaction>
</comment>
<dbReference type="GO" id="GO:0004160">
    <property type="term" value="F:dihydroxy-acid dehydratase activity"/>
    <property type="evidence" value="ECO:0007669"/>
    <property type="project" value="UniProtKB-EC"/>
</dbReference>
<dbReference type="InterPro" id="IPR000581">
    <property type="entry name" value="ILV_EDD_N"/>
</dbReference>
<dbReference type="SUPFAM" id="SSF52016">
    <property type="entry name" value="LeuD/IlvD-like"/>
    <property type="match status" value="1"/>
</dbReference>
<dbReference type="NCBIfam" id="TIGR00110">
    <property type="entry name" value="ilvD"/>
    <property type="match status" value="1"/>
</dbReference>
<keyword evidence="8" id="KW-0411">Iron-sulfur</keyword>
<comment type="pathway">
    <text evidence="12">Amino-acid biosynthesis; L-valine biosynthesis; L-valine from pyruvate: step 3/4.</text>
</comment>
<evidence type="ECO:0000256" key="3">
    <source>
        <dbReference type="ARBA" id="ARBA00022605"/>
    </source>
</evidence>
<evidence type="ECO:0000313" key="19">
    <source>
        <dbReference type="EMBL" id="KAF3771188.1"/>
    </source>
</evidence>
<evidence type="ECO:0000256" key="2">
    <source>
        <dbReference type="ARBA" id="ARBA00006486"/>
    </source>
</evidence>
<keyword evidence="9" id="KW-0456">Lyase</keyword>
<dbReference type="InterPro" id="IPR050165">
    <property type="entry name" value="DHAD_IlvD/Edd"/>
</dbReference>
<dbReference type="EC" id="4.2.1.9" evidence="14"/>
<feature type="domain" description="Dihydroxy-acid/6-phosphogluconate dehydratase C-terminal" evidence="18">
    <location>
        <begin position="399"/>
        <end position="589"/>
    </location>
</feature>
<gene>
    <name evidence="19" type="ORF">M406DRAFT_59925</name>
</gene>
<dbReference type="PANTHER" id="PTHR21000">
    <property type="entry name" value="DIHYDROXY-ACID DEHYDRATASE DAD"/>
    <property type="match status" value="1"/>
</dbReference>
<evidence type="ECO:0000256" key="1">
    <source>
        <dbReference type="ARBA" id="ARBA00001946"/>
    </source>
</evidence>
<evidence type="ECO:0000256" key="5">
    <source>
        <dbReference type="ARBA" id="ARBA00022723"/>
    </source>
</evidence>
<reference evidence="19" key="1">
    <citation type="journal article" date="2020" name="Phytopathology">
        <title>Genome sequence of the chestnut blight fungus Cryphonectria parasitica EP155: A fundamental resource for an archetypical invasive plant pathogen.</title>
        <authorList>
            <person name="Crouch J.A."/>
            <person name="Dawe A."/>
            <person name="Aerts A."/>
            <person name="Barry K."/>
            <person name="Churchill A.C.L."/>
            <person name="Grimwood J."/>
            <person name="Hillman B."/>
            <person name="Milgroom M.G."/>
            <person name="Pangilinan J."/>
            <person name="Smith M."/>
            <person name="Salamov A."/>
            <person name="Schmutz J."/>
            <person name="Yadav J."/>
            <person name="Grigoriev I.V."/>
            <person name="Nuss D."/>
        </authorList>
    </citation>
    <scope>NUCLEOTIDE SEQUENCE</scope>
    <source>
        <strain evidence="19">EP155</strain>
    </source>
</reference>
<proteinExistence type="inferred from homology"/>